<feature type="domain" description="MADF" evidence="2">
    <location>
        <begin position="8"/>
        <end position="44"/>
    </location>
</feature>
<dbReference type="Proteomes" id="UP001329430">
    <property type="component" value="Chromosome 8"/>
</dbReference>
<evidence type="ECO:0000259" key="2">
    <source>
        <dbReference type="Pfam" id="PF10545"/>
    </source>
</evidence>
<accession>A0AAN7ZI16</accession>
<dbReference type="InterPro" id="IPR006578">
    <property type="entry name" value="MADF-dom"/>
</dbReference>
<dbReference type="EMBL" id="JAVRBK010000008">
    <property type="protein sequence ID" value="KAK5639728.1"/>
    <property type="molecule type" value="Genomic_DNA"/>
</dbReference>
<organism evidence="3 4">
    <name type="scientific">Pyrocoelia pectoralis</name>
    <dbReference type="NCBI Taxonomy" id="417401"/>
    <lineage>
        <taxon>Eukaryota</taxon>
        <taxon>Metazoa</taxon>
        <taxon>Ecdysozoa</taxon>
        <taxon>Arthropoda</taxon>
        <taxon>Hexapoda</taxon>
        <taxon>Insecta</taxon>
        <taxon>Pterygota</taxon>
        <taxon>Neoptera</taxon>
        <taxon>Endopterygota</taxon>
        <taxon>Coleoptera</taxon>
        <taxon>Polyphaga</taxon>
        <taxon>Elateriformia</taxon>
        <taxon>Elateroidea</taxon>
        <taxon>Lampyridae</taxon>
        <taxon>Lampyrinae</taxon>
        <taxon>Pyrocoelia</taxon>
    </lineage>
</organism>
<dbReference type="AlphaFoldDB" id="A0AAN7ZI16"/>
<evidence type="ECO:0000313" key="3">
    <source>
        <dbReference type="EMBL" id="KAK5639728.1"/>
    </source>
</evidence>
<feature type="compositionally biased region" description="Acidic residues" evidence="1">
    <location>
        <begin position="156"/>
        <end position="165"/>
    </location>
</feature>
<reference evidence="3 4" key="1">
    <citation type="journal article" date="2024" name="Insects">
        <title>An Improved Chromosome-Level Genome Assembly of the Firefly Pyrocoelia pectoralis.</title>
        <authorList>
            <person name="Fu X."/>
            <person name="Meyer-Rochow V.B."/>
            <person name="Ballantyne L."/>
            <person name="Zhu X."/>
        </authorList>
    </citation>
    <scope>NUCLEOTIDE SEQUENCE [LARGE SCALE GENOMIC DNA]</scope>
    <source>
        <strain evidence="3">XCY_ONT2</strain>
    </source>
</reference>
<proteinExistence type="predicted"/>
<protein>
    <recommendedName>
        <fullName evidence="2">MADF domain-containing protein</fullName>
    </recommendedName>
</protein>
<evidence type="ECO:0000313" key="4">
    <source>
        <dbReference type="Proteomes" id="UP001329430"/>
    </source>
</evidence>
<evidence type="ECO:0000256" key="1">
    <source>
        <dbReference type="SAM" id="MobiDB-lite"/>
    </source>
</evidence>
<gene>
    <name evidence="3" type="ORF">RI129_010539</name>
</gene>
<sequence>MSFDTERFIIELQSRSSLWDTSSNDYSNRDLKKKCWEEVTNLFGGEEMIHGEKKVHIDKQIIEKRLDLHKLYSCTSFPTVHLQDLSKLNNKKPKKLENEEEGNKFFKRKLKMKMKQKVTPSQLLCSDPLDSSSAHEIEKEVLIEYEAEERERNEQEEITQDELDENPIREEESMDNGATAYDLRNGNVLNKP</sequence>
<name>A0AAN7ZI16_9COLE</name>
<comment type="caution">
    <text evidence="3">The sequence shown here is derived from an EMBL/GenBank/DDBJ whole genome shotgun (WGS) entry which is preliminary data.</text>
</comment>
<dbReference type="Pfam" id="PF10545">
    <property type="entry name" value="MADF_DNA_bdg"/>
    <property type="match status" value="1"/>
</dbReference>
<keyword evidence="4" id="KW-1185">Reference proteome</keyword>
<feature type="region of interest" description="Disordered" evidence="1">
    <location>
        <begin position="146"/>
        <end position="192"/>
    </location>
</feature>